<dbReference type="Proteomes" id="UP000238390">
    <property type="component" value="Chromosome"/>
</dbReference>
<name>A0A2R3IVJ9_9PSED</name>
<dbReference type="RefSeq" id="WP_256157693.1">
    <property type="nucleotide sequence ID" value="NZ_CP027169.1"/>
</dbReference>
<proteinExistence type="predicted"/>
<accession>A0A2R3IVJ9</accession>
<gene>
    <name evidence="1" type="ORF">CSB93_5110</name>
</gene>
<organism evidence="1 2">
    <name type="scientific">Pseudomonas paraeruginosa</name>
    <dbReference type="NCBI Taxonomy" id="2994495"/>
    <lineage>
        <taxon>Bacteria</taxon>
        <taxon>Pseudomonadati</taxon>
        <taxon>Pseudomonadota</taxon>
        <taxon>Gammaproteobacteria</taxon>
        <taxon>Pseudomonadales</taxon>
        <taxon>Pseudomonadaceae</taxon>
        <taxon>Pseudomonas</taxon>
    </lineage>
</organism>
<keyword evidence="2" id="KW-1185">Reference proteome</keyword>
<dbReference type="AlphaFoldDB" id="A0A2R3IVJ9"/>
<dbReference type="EMBL" id="CP027169">
    <property type="protein sequence ID" value="AVK05863.1"/>
    <property type="molecule type" value="Genomic_DNA"/>
</dbReference>
<sequence length="42" mass="4577">MLVLQGLYLQTTGKLVYNKSITAPTGLPGTPPLHNKEHGCER</sequence>
<evidence type="ECO:0000313" key="2">
    <source>
        <dbReference type="Proteomes" id="UP000238390"/>
    </source>
</evidence>
<reference evidence="1 2" key="1">
    <citation type="submission" date="2018-02" db="EMBL/GenBank/DDBJ databases">
        <title>FDA/CDC Antimicrobial Resistant Isolate Bank Genome Sequencing.</title>
        <authorList>
            <person name="Benahmed F.H."/>
            <person name="Lutgring J.D."/>
            <person name="Yoo B."/>
            <person name="Machado M."/>
            <person name="Brown A."/>
            <person name="McAllister G."/>
            <person name="Perry A."/>
            <person name="Halpin A.L."/>
            <person name="Vavikolanu K."/>
            <person name="Ott S."/>
            <person name="Zhao X."/>
            <person name="Tallon L.J."/>
            <person name="Sadzewicz L."/>
            <person name="Aluvathingal J."/>
            <person name="Nadendla S."/>
            <person name="Voskania-kordi A."/>
            <person name="Simonyan V."/>
            <person name="Patel J."/>
            <person name="Shawar R.M."/>
        </authorList>
    </citation>
    <scope>NUCLEOTIDE SEQUENCE [LARGE SCALE GENOMIC DNA]</scope>
    <source>
        <strain evidence="1 2">AR_0356</strain>
    </source>
</reference>
<evidence type="ECO:0000313" key="1">
    <source>
        <dbReference type="EMBL" id="AVK05863.1"/>
    </source>
</evidence>
<protein>
    <submittedName>
        <fullName evidence="1">Uncharacterized protein</fullName>
    </submittedName>
</protein>